<sequence>MILDYIYHSGFAIEAEGVTLIIDYYKDSSETELNKGIVHDRLLQRPGKLYVLASHFHPDHFNREVLTWKEQRPDIIYIFSKDILKHHRAQKEDAIYINKGEEYEDDMLRIQAFGSTDVGISFLIHLQGKSIFHAGDLNNWHWSEESTEQEIRKAEGDFLAEIKYLQAAVPAIDLVMFPVDRRMGKDYMKGAQQFIERIKTTIFVPMHFSEDYEGGNAFRSIAEAGGCRFITITHRGESFDI</sequence>
<organism evidence="1 2">
    <name type="scientific">Bacteroides fragilis str. 3988T(B)14</name>
    <dbReference type="NCBI Taxonomy" id="1339315"/>
    <lineage>
        <taxon>Bacteria</taxon>
        <taxon>Pseudomonadati</taxon>
        <taxon>Bacteroidota</taxon>
        <taxon>Bacteroidia</taxon>
        <taxon>Bacteroidales</taxon>
        <taxon>Bacteroidaceae</taxon>
        <taxon>Bacteroides</taxon>
    </lineage>
</organism>
<dbReference type="PANTHER" id="PTHR42967">
    <property type="entry name" value="METAL DEPENDENT HYDROLASE"/>
    <property type="match status" value="1"/>
</dbReference>
<dbReference type="AlphaFoldDB" id="A0A015T1N4"/>
<accession>A0A015T1N4</accession>
<gene>
    <name evidence="1" type="ORF">M124_4688</name>
</gene>
<dbReference type="PATRIC" id="fig|1339315.3.peg.604"/>
<dbReference type="Proteomes" id="UP000020529">
    <property type="component" value="Unassembled WGS sequence"/>
</dbReference>
<name>A0A015T1N4_BACFG</name>
<protein>
    <submittedName>
        <fullName evidence="1">Beta-lactamase superfamily domain protein</fullName>
    </submittedName>
</protein>
<evidence type="ECO:0000313" key="1">
    <source>
        <dbReference type="EMBL" id="EXY76442.1"/>
    </source>
</evidence>
<reference evidence="1 2" key="1">
    <citation type="submission" date="2014-02" db="EMBL/GenBank/DDBJ databases">
        <authorList>
            <person name="Sears C."/>
            <person name="Carroll K."/>
            <person name="Sack B.R."/>
            <person name="Qadri F."/>
            <person name="Myers L.L."/>
            <person name="Chung G.-T."/>
            <person name="Escheverria P."/>
            <person name="Fraser C.M."/>
            <person name="Sadzewicz L."/>
            <person name="Shefchek K.A."/>
            <person name="Tallon L."/>
            <person name="Das S.P."/>
            <person name="Daugherty S."/>
            <person name="Mongodin E.F."/>
        </authorList>
    </citation>
    <scope>NUCLEOTIDE SEQUENCE [LARGE SCALE GENOMIC DNA]</scope>
    <source>
        <strain evidence="2">3988T(B)14</strain>
    </source>
</reference>
<dbReference type="Gene3D" id="3.60.15.10">
    <property type="entry name" value="Ribonuclease Z/Hydroxyacylglutathione hydrolase-like"/>
    <property type="match status" value="1"/>
</dbReference>
<dbReference type="PANTHER" id="PTHR42967:SF1">
    <property type="entry name" value="MBL FOLD METALLO-HYDROLASE"/>
    <property type="match status" value="1"/>
</dbReference>
<dbReference type="InterPro" id="IPR036866">
    <property type="entry name" value="RibonucZ/Hydroxyglut_hydro"/>
</dbReference>
<proteinExistence type="predicted"/>
<dbReference type="SUPFAM" id="SSF56281">
    <property type="entry name" value="Metallo-hydrolase/oxidoreductase"/>
    <property type="match status" value="1"/>
</dbReference>
<evidence type="ECO:0000313" key="2">
    <source>
        <dbReference type="Proteomes" id="UP000020529"/>
    </source>
</evidence>
<dbReference type="RefSeq" id="WP_005816586.1">
    <property type="nucleotide sequence ID" value="NZ_JGCY01000158.1"/>
</dbReference>
<dbReference type="EMBL" id="JGCY01000158">
    <property type="protein sequence ID" value="EXY76442.1"/>
    <property type="molecule type" value="Genomic_DNA"/>
</dbReference>
<dbReference type="Pfam" id="PF13483">
    <property type="entry name" value="Lactamase_B_3"/>
    <property type="match status" value="1"/>
</dbReference>
<comment type="caution">
    <text evidence="1">The sequence shown here is derived from an EMBL/GenBank/DDBJ whole genome shotgun (WGS) entry which is preliminary data.</text>
</comment>